<dbReference type="InterPro" id="IPR036513">
    <property type="entry name" value="STAS_dom_sf"/>
</dbReference>
<evidence type="ECO:0000313" key="1">
    <source>
        <dbReference type="EMBL" id="OIV40255.1"/>
    </source>
</evidence>
<organism evidence="1 2">
    <name type="scientific">Flavobacterium johnsoniae</name>
    <name type="common">Cytophaga johnsonae</name>
    <dbReference type="NCBI Taxonomy" id="986"/>
    <lineage>
        <taxon>Bacteria</taxon>
        <taxon>Pseudomonadati</taxon>
        <taxon>Bacteroidota</taxon>
        <taxon>Flavobacteriia</taxon>
        <taxon>Flavobacteriales</taxon>
        <taxon>Flavobacteriaceae</taxon>
        <taxon>Flavobacterium</taxon>
    </lineage>
</organism>
<evidence type="ECO:0000313" key="2">
    <source>
        <dbReference type="Proteomes" id="UP000182826"/>
    </source>
</evidence>
<dbReference type="EMBL" id="MLFK01000010">
    <property type="protein sequence ID" value="OIV40255.1"/>
    <property type="molecule type" value="Genomic_DNA"/>
</dbReference>
<accession>A0A1J7BNG3</accession>
<dbReference type="OrthoDB" id="555504at2"/>
<dbReference type="InterPro" id="IPR021866">
    <property type="entry name" value="SpoIIAA-like"/>
</dbReference>
<sequence>MIHQIDTTDNIVAFRALAEVTKEDFLTAVVPAVEHLVKQTNEINFLLVLDTDIKNFTAGAWLQDALLGLKHLGKWNRAAIVTDSEDIISFTNGFSYVVPGEFHGFKKEAFNKALNWVEGNINLPN</sequence>
<comment type="caution">
    <text evidence="1">The sequence shown here is derived from an EMBL/GenBank/DDBJ whole genome shotgun (WGS) entry which is preliminary data.</text>
</comment>
<reference evidence="1 2" key="1">
    <citation type="submission" date="2016-10" db="EMBL/GenBank/DDBJ databases">
        <title>Draft Genome Sequence of Rhizobacteria Flavobacterium johnsoniae CI04.</title>
        <authorList>
            <person name="Bravo J.I."/>
            <person name="Lozano G.L."/>
            <person name="Handelsman J."/>
        </authorList>
    </citation>
    <scope>NUCLEOTIDE SEQUENCE [LARGE SCALE GENOMIC DNA]</scope>
    <source>
        <strain evidence="1 2">CI04</strain>
    </source>
</reference>
<dbReference type="AlphaFoldDB" id="A0A1J7BNG3"/>
<keyword evidence="2" id="KW-1185">Reference proteome</keyword>
<dbReference type="Proteomes" id="UP000182826">
    <property type="component" value="Unassembled WGS sequence"/>
</dbReference>
<name>A0A1J7BNG3_FLAJO</name>
<gene>
    <name evidence="1" type="ORF">BKM63_20150</name>
</gene>
<dbReference type="SUPFAM" id="SSF52091">
    <property type="entry name" value="SpoIIaa-like"/>
    <property type="match status" value="1"/>
</dbReference>
<protein>
    <submittedName>
        <fullName evidence="1">STAS/SEC14 domain-containing protein</fullName>
    </submittedName>
</protein>
<proteinExistence type="predicted"/>
<dbReference type="Gene3D" id="3.40.50.10600">
    <property type="entry name" value="SpoIIaa-like domains"/>
    <property type="match status" value="1"/>
</dbReference>
<dbReference type="RefSeq" id="WP_071638380.1">
    <property type="nucleotide sequence ID" value="NZ_MLFK01000010.1"/>
</dbReference>
<dbReference type="InterPro" id="IPR038396">
    <property type="entry name" value="SpoIIAA-like_sf"/>
</dbReference>
<dbReference type="Pfam" id="PF11964">
    <property type="entry name" value="SpoIIAA-like"/>
    <property type="match status" value="1"/>
</dbReference>